<evidence type="ECO:0000256" key="2">
    <source>
        <dbReference type="ARBA" id="ARBA00001089"/>
    </source>
</evidence>
<dbReference type="InterPro" id="IPR029055">
    <property type="entry name" value="Ntn_hydrolases_N"/>
</dbReference>
<comment type="PTM">
    <text evidence="9">Cleaved by autocatalysis into a large and a small subunit.</text>
</comment>
<keyword evidence="12" id="KW-1185">Reference proteome</keyword>
<reference evidence="11 12" key="1">
    <citation type="submission" date="2024-06" db="EMBL/GenBank/DDBJ databases">
        <authorList>
            <person name="Chen R.Y."/>
        </authorList>
    </citation>
    <scope>NUCLEOTIDE SEQUENCE [LARGE SCALE GENOMIC DNA]</scope>
    <source>
        <strain evidence="11 12">D2</strain>
    </source>
</reference>
<keyword evidence="9" id="KW-0317">Glutathione biosynthesis</keyword>
<dbReference type="EC" id="3.4.19.13" evidence="9"/>
<gene>
    <name evidence="11" type="primary">ggt</name>
    <name evidence="11" type="ORF">ABS311_05080</name>
</gene>
<keyword evidence="4 9" id="KW-0808">Transferase</keyword>
<comment type="similarity">
    <text evidence="3 9">Belongs to the gamma-glutamyltransferase family.</text>
</comment>
<dbReference type="NCBIfam" id="TIGR00066">
    <property type="entry name" value="g_glut_trans"/>
    <property type="match status" value="1"/>
</dbReference>
<dbReference type="InterPro" id="IPR000101">
    <property type="entry name" value="GGT_peptidase"/>
</dbReference>
<dbReference type="PANTHER" id="PTHR43199">
    <property type="entry name" value="GLUTATHIONE HYDROLASE"/>
    <property type="match status" value="1"/>
</dbReference>
<comment type="subunit">
    <text evidence="9">This enzyme consists of two polypeptide chains, which are synthesized in precursor form from a single polypeptide.</text>
</comment>
<evidence type="ECO:0000256" key="5">
    <source>
        <dbReference type="ARBA" id="ARBA00022801"/>
    </source>
</evidence>
<evidence type="ECO:0000256" key="10">
    <source>
        <dbReference type="SAM" id="MobiDB-lite"/>
    </source>
</evidence>
<dbReference type="InterPro" id="IPR043137">
    <property type="entry name" value="GGT_ssub_C"/>
</dbReference>
<dbReference type="Gene3D" id="1.10.246.130">
    <property type="match status" value="1"/>
</dbReference>
<organism evidence="11 12">
    <name type="scientific">Catenovulum sediminis</name>
    <dbReference type="NCBI Taxonomy" id="1740262"/>
    <lineage>
        <taxon>Bacteria</taxon>
        <taxon>Pseudomonadati</taxon>
        <taxon>Pseudomonadota</taxon>
        <taxon>Gammaproteobacteria</taxon>
        <taxon>Alteromonadales</taxon>
        <taxon>Alteromonadaceae</taxon>
        <taxon>Catenovulum</taxon>
    </lineage>
</organism>
<evidence type="ECO:0000256" key="1">
    <source>
        <dbReference type="ARBA" id="ARBA00001049"/>
    </source>
</evidence>
<keyword evidence="6 9" id="KW-0865">Zymogen</keyword>
<dbReference type="PANTHER" id="PTHR43199:SF1">
    <property type="entry name" value="GLUTATHIONE HYDROLASE PROENZYME"/>
    <property type="match status" value="1"/>
</dbReference>
<name>A0ABV1REB7_9ALTE</name>
<proteinExistence type="inferred from homology"/>
<accession>A0ABV1REB7</accession>
<evidence type="ECO:0000256" key="3">
    <source>
        <dbReference type="ARBA" id="ARBA00009381"/>
    </source>
</evidence>
<feature type="region of interest" description="Disordered" evidence="10">
    <location>
        <begin position="477"/>
        <end position="497"/>
    </location>
</feature>
<keyword evidence="5 9" id="KW-0378">Hydrolase</keyword>
<keyword evidence="7 9" id="KW-0012">Acyltransferase</keyword>
<dbReference type="EC" id="2.3.2.2" evidence="9"/>
<dbReference type="Gene3D" id="3.60.20.40">
    <property type="match status" value="1"/>
</dbReference>
<evidence type="ECO:0000256" key="6">
    <source>
        <dbReference type="ARBA" id="ARBA00023145"/>
    </source>
</evidence>
<dbReference type="SUPFAM" id="SSF56235">
    <property type="entry name" value="N-terminal nucleophile aminohydrolases (Ntn hydrolases)"/>
    <property type="match status" value="1"/>
</dbReference>
<evidence type="ECO:0000256" key="7">
    <source>
        <dbReference type="ARBA" id="ARBA00023315"/>
    </source>
</evidence>
<sequence>MIDFYKFKASIKHLCLITKFFSCTAQWTGRIAILMVSLFTLSCGQQSLNQVKIDVKREARDPEAATGLNQKKLVFAEHGMISAANPYAVEAGMQILKAGGTAMDAAVAVQAVLTLVEPQSSGIGGGAFIMYWQQSEKKLYAFEGRETAPEHASETLFFEEGKAISWFDGVVGGRSVGAPGVLAALNAGQQKFGQLSWSGLFKRAIELSETGFEVSPRLAKLLAMRINPGIEKLPQSRAYFFPGDQPLQAGELKTNLQLAESLRGIANQGIDYFYRGELADKIVAAVQNSPIAPGLLNHNDLKNYQVKWREPLCGVYQKHQICGFGPPSSGAFSVLMTLKLLEKFHLAQYSANQKEALHLFTQASKLAFADRNQYLADNDYVDVPLNLLLSAEYINQRAAIIQPDRDFGKAQAGLLANGGTSSLERPSTSHISIVDKWGNALSMTTSIEMAFGSAVMAGGFLLNNQLTDFSFNPEKSGDKVANRVQPGKRPRSSMSPTVVFDPKDNLLGVIGSPGGSRIINYVSHSLIALIDWKLDIQSAIDLPKITNMNGKTSLEAGTDVADFKAYFEQLGHQAEVRTLNSGLHGIWKTEGKWSGAADPRREGIAAGY</sequence>
<comment type="catalytic activity">
    <reaction evidence="2 9">
        <text>glutathione + H2O = L-cysteinylglycine + L-glutamate</text>
        <dbReference type="Rhea" id="RHEA:28807"/>
        <dbReference type="ChEBI" id="CHEBI:15377"/>
        <dbReference type="ChEBI" id="CHEBI:29985"/>
        <dbReference type="ChEBI" id="CHEBI:57925"/>
        <dbReference type="ChEBI" id="CHEBI:61694"/>
        <dbReference type="EC" id="3.4.19.13"/>
    </reaction>
</comment>
<evidence type="ECO:0000256" key="8">
    <source>
        <dbReference type="ARBA" id="ARBA00047417"/>
    </source>
</evidence>
<evidence type="ECO:0000256" key="4">
    <source>
        <dbReference type="ARBA" id="ARBA00022679"/>
    </source>
</evidence>
<dbReference type="InterPro" id="IPR043138">
    <property type="entry name" value="GGT_lsub"/>
</dbReference>
<evidence type="ECO:0000313" key="12">
    <source>
        <dbReference type="Proteomes" id="UP001467690"/>
    </source>
</evidence>
<dbReference type="EMBL" id="JBELOE010000093">
    <property type="protein sequence ID" value="MER2491252.1"/>
    <property type="molecule type" value="Genomic_DNA"/>
</dbReference>
<dbReference type="Pfam" id="PF01019">
    <property type="entry name" value="G_glu_transpept"/>
    <property type="match status" value="1"/>
</dbReference>
<dbReference type="GO" id="GO:0103068">
    <property type="term" value="F:leukotriene C4 gamma-glutamyl transferase activity"/>
    <property type="evidence" value="ECO:0007669"/>
    <property type="project" value="UniProtKB-EC"/>
</dbReference>
<evidence type="ECO:0000256" key="9">
    <source>
        <dbReference type="RuleBase" id="RU368036"/>
    </source>
</evidence>
<evidence type="ECO:0000313" key="11">
    <source>
        <dbReference type="EMBL" id="MER2491252.1"/>
    </source>
</evidence>
<comment type="pathway">
    <text evidence="9">Sulfur metabolism; glutathione metabolism.</text>
</comment>
<dbReference type="PRINTS" id="PR01210">
    <property type="entry name" value="GGTRANSPTASE"/>
</dbReference>
<comment type="catalytic activity">
    <reaction evidence="8 9">
        <text>an N-terminal (5-L-glutamyl)-[peptide] + an alpha-amino acid = 5-L-glutamyl amino acid + an N-terminal L-alpha-aminoacyl-[peptide]</text>
        <dbReference type="Rhea" id="RHEA:23904"/>
        <dbReference type="Rhea" id="RHEA-COMP:9780"/>
        <dbReference type="Rhea" id="RHEA-COMP:9795"/>
        <dbReference type="ChEBI" id="CHEBI:77644"/>
        <dbReference type="ChEBI" id="CHEBI:78597"/>
        <dbReference type="ChEBI" id="CHEBI:78599"/>
        <dbReference type="ChEBI" id="CHEBI:78608"/>
        <dbReference type="EC" id="2.3.2.2"/>
    </reaction>
</comment>
<comment type="caution">
    <text evidence="11">The sequence shown here is derived from an EMBL/GenBank/DDBJ whole genome shotgun (WGS) entry which is preliminary data.</text>
</comment>
<comment type="catalytic activity">
    <reaction evidence="1 9">
        <text>an S-substituted glutathione + H2O = an S-substituted L-cysteinylglycine + L-glutamate</text>
        <dbReference type="Rhea" id="RHEA:59468"/>
        <dbReference type="ChEBI" id="CHEBI:15377"/>
        <dbReference type="ChEBI" id="CHEBI:29985"/>
        <dbReference type="ChEBI" id="CHEBI:90779"/>
        <dbReference type="ChEBI" id="CHEBI:143103"/>
        <dbReference type="EC" id="3.4.19.13"/>
    </reaction>
</comment>
<dbReference type="Proteomes" id="UP001467690">
    <property type="component" value="Unassembled WGS sequence"/>
</dbReference>
<protein>
    <recommendedName>
        <fullName evidence="9">Glutathione hydrolase proenzyme</fullName>
        <ecNumber evidence="9">2.3.2.2</ecNumber>
        <ecNumber evidence="9">3.4.19.13</ecNumber>
    </recommendedName>
    <component>
        <recommendedName>
            <fullName evidence="9">Glutathione hydrolase large chain</fullName>
        </recommendedName>
    </component>
    <component>
        <recommendedName>
            <fullName evidence="9">Glutathione hydrolase small chain</fullName>
        </recommendedName>
    </component>
</protein>
<dbReference type="InterPro" id="IPR051792">
    <property type="entry name" value="GGT_bact"/>
</dbReference>